<accession>A0A6A5KMF7</accession>
<dbReference type="EMBL" id="ML975298">
    <property type="protein sequence ID" value="KAF1834703.1"/>
    <property type="molecule type" value="Genomic_DNA"/>
</dbReference>
<organism evidence="2 3">
    <name type="scientific">Decorospora gaudefroyi</name>
    <dbReference type="NCBI Taxonomy" id="184978"/>
    <lineage>
        <taxon>Eukaryota</taxon>
        <taxon>Fungi</taxon>
        <taxon>Dikarya</taxon>
        <taxon>Ascomycota</taxon>
        <taxon>Pezizomycotina</taxon>
        <taxon>Dothideomycetes</taxon>
        <taxon>Pleosporomycetidae</taxon>
        <taxon>Pleosporales</taxon>
        <taxon>Pleosporineae</taxon>
        <taxon>Pleosporaceae</taxon>
        <taxon>Decorospora</taxon>
    </lineage>
</organism>
<dbReference type="OrthoDB" id="3690070at2759"/>
<name>A0A6A5KMF7_9PLEO</name>
<sequence>MNVQTKEDAFSIQFFNQGLTAPPTNEVGTSTSTILCPHHLRQTIPPGVHPAQRLEYTPLSELPIGLSGNCRVGNSASGSCNCGHGAGPLEDGMSRELDDIIQESKRNKTHTTSRS</sequence>
<feature type="region of interest" description="Disordered" evidence="1">
    <location>
        <begin position="84"/>
        <end position="115"/>
    </location>
</feature>
<feature type="compositionally biased region" description="Basic and acidic residues" evidence="1">
    <location>
        <begin position="92"/>
        <end position="106"/>
    </location>
</feature>
<evidence type="ECO:0000256" key="1">
    <source>
        <dbReference type="SAM" id="MobiDB-lite"/>
    </source>
</evidence>
<keyword evidence="3" id="KW-1185">Reference proteome</keyword>
<reference evidence="2" key="1">
    <citation type="submission" date="2020-01" db="EMBL/GenBank/DDBJ databases">
        <authorList>
            <consortium name="DOE Joint Genome Institute"/>
            <person name="Haridas S."/>
            <person name="Albert R."/>
            <person name="Binder M."/>
            <person name="Bloem J."/>
            <person name="Labutti K."/>
            <person name="Salamov A."/>
            <person name="Andreopoulos B."/>
            <person name="Baker S.E."/>
            <person name="Barry K."/>
            <person name="Bills G."/>
            <person name="Bluhm B.H."/>
            <person name="Cannon C."/>
            <person name="Castanera R."/>
            <person name="Culley D.E."/>
            <person name="Daum C."/>
            <person name="Ezra D."/>
            <person name="Gonzalez J.B."/>
            <person name="Henrissat B."/>
            <person name="Kuo A."/>
            <person name="Liang C."/>
            <person name="Lipzen A."/>
            <person name="Lutzoni F."/>
            <person name="Magnuson J."/>
            <person name="Mondo S."/>
            <person name="Nolan M."/>
            <person name="Ohm R."/>
            <person name="Pangilinan J."/>
            <person name="Park H.-J."/>
            <person name="Ramirez L."/>
            <person name="Alfaro M."/>
            <person name="Sun H."/>
            <person name="Tritt A."/>
            <person name="Yoshinaga Y."/>
            <person name="Zwiers L.-H."/>
            <person name="Turgeon B.G."/>
            <person name="Goodwin S.B."/>
            <person name="Spatafora J.W."/>
            <person name="Crous P.W."/>
            <person name="Grigoriev I.V."/>
        </authorList>
    </citation>
    <scope>NUCLEOTIDE SEQUENCE</scope>
    <source>
        <strain evidence="2">P77</strain>
    </source>
</reference>
<evidence type="ECO:0000313" key="2">
    <source>
        <dbReference type="EMBL" id="KAF1834703.1"/>
    </source>
</evidence>
<dbReference type="AlphaFoldDB" id="A0A6A5KMF7"/>
<gene>
    <name evidence="2" type="ORF">BDW02DRAFT_568812</name>
</gene>
<protein>
    <submittedName>
        <fullName evidence="2">Uncharacterized protein</fullName>
    </submittedName>
</protein>
<evidence type="ECO:0000313" key="3">
    <source>
        <dbReference type="Proteomes" id="UP000800040"/>
    </source>
</evidence>
<proteinExistence type="predicted"/>
<dbReference type="Proteomes" id="UP000800040">
    <property type="component" value="Unassembled WGS sequence"/>
</dbReference>